<dbReference type="InterPro" id="IPR046848">
    <property type="entry name" value="E_motif"/>
</dbReference>
<evidence type="ECO:0008006" key="7">
    <source>
        <dbReference type="Google" id="ProtNLM"/>
    </source>
</evidence>
<feature type="repeat" description="PPR" evidence="3">
    <location>
        <begin position="184"/>
        <end position="218"/>
    </location>
</feature>
<organism evidence="5 6">
    <name type="scientific">Vigna mungo</name>
    <name type="common">Black gram</name>
    <name type="synonym">Phaseolus mungo</name>
    <dbReference type="NCBI Taxonomy" id="3915"/>
    <lineage>
        <taxon>Eukaryota</taxon>
        <taxon>Viridiplantae</taxon>
        <taxon>Streptophyta</taxon>
        <taxon>Embryophyta</taxon>
        <taxon>Tracheophyta</taxon>
        <taxon>Spermatophyta</taxon>
        <taxon>Magnoliopsida</taxon>
        <taxon>eudicotyledons</taxon>
        <taxon>Gunneridae</taxon>
        <taxon>Pentapetalae</taxon>
        <taxon>rosids</taxon>
        <taxon>fabids</taxon>
        <taxon>Fabales</taxon>
        <taxon>Fabaceae</taxon>
        <taxon>Papilionoideae</taxon>
        <taxon>50 kb inversion clade</taxon>
        <taxon>NPAAA clade</taxon>
        <taxon>indigoferoid/millettioid clade</taxon>
        <taxon>Phaseoleae</taxon>
        <taxon>Vigna</taxon>
    </lineage>
</organism>
<feature type="compositionally biased region" description="Basic and acidic residues" evidence="4">
    <location>
        <begin position="732"/>
        <end position="743"/>
    </location>
</feature>
<accession>A0AAQ3NVF1</accession>
<proteinExistence type="inferred from homology"/>
<dbReference type="Gene3D" id="1.25.40.10">
    <property type="entry name" value="Tetratricopeptide repeat domain"/>
    <property type="match status" value="5"/>
</dbReference>
<dbReference type="InterPro" id="IPR011990">
    <property type="entry name" value="TPR-like_helical_dom_sf"/>
</dbReference>
<dbReference type="PANTHER" id="PTHR47926">
    <property type="entry name" value="PENTATRICOPEPTIDE REPEAT-CONTAINING PROTEIN"/>
    <property type="match status" value="1"/>
</dbReference>
<dbReference type="GO" id="GO:0005737">
    <property type="term" value="C:cytoplasm"/>
    <property type="evidence" value="ECO:0007669"/>
    <property type="project" value="UniProtKB-ARBA"/>
</dbReference>
<dbReference type="Proteomes" id="UP001374535">
    <property type="component" value="Chromosome 3"/>
</dbReference>
<dbReference type="AlphaFoldDB" id="A0AAQ3NVF1"/>
<feature type="repeat" description="PPR" evidence="3">
    <location>
        <begin position="83"/>
        <end position="117"/>
    </location>
</feature>
<feature type="repeat" description="PPR" evidence="3">
    <location>
        <begin position="309"/>
        <end position="339"/>
    </location>
</feature>
<dbReference type="GO" id="GO:0016556">
    <property type="term" value="P:mRNA modification"/>
    <property type="evidence" value="ECO:0007669"/>
    <property type="project" value="UniProtKB-ARBA"/>
</dbReference>
<dbReference type="Pfam" id="PF13041">
    <property type="entry name" value="PPR_2"/>
    <property type="match status" value="2"/>
</dbReference>
<keyword evidence="1" id="KW-0677">Repeat</keyword>
<evidence type="ECO:0000256" key="4">
    <source>
        <dbReference type="SAM" id="MobiDB-lite"/>
    </source>
</evidence>
<dbReference type="Pfam" id="PF01535">
    <property type="entry name" value="PPR"/>
    <property type="match status" value="6"/>
</dbReference>
<dbReference type="NCBIfam" id="TIGR00756">
    <property type="entry name" value="PPR"/>
    <property type="match status" value="7"/>
</dbReference>
<dbReference type="InterPro" id="IPR002885">
    <property type="entry name" value="PPR_rpt"/>
</dbReference>
<feature type="repeat" description="PPR" evidence="3">
    <location>
        <begin position="247"/>
        <end position="281"/>
    </location>
</feature>
<dbReference type="FunFam" id="1.25.40.10:FF:000277">
    <property type="entry name" value="Pentatricopeptide repeat-containing protein, mitochondrial"/>
    <property type="match status" value="1"/>
</dbReference>
<evidence type="ECO:0000256" key="3">
    <source>
        <dbReference type="PROSITE-ProRule" id="PRU00708"/>
    </source>
</evidence>
<evidence type="ECO:0000256" key="2">
    <source>
        <dbReference type="ARBA" id="ARBA00061659"/>
    </source>
</evidence>
<protein>
    <recommendedName>
        <fullName evidence="7">Pentatricopeptide repeat-containing protein</fullName>
    </recommendedName>
</protein>
<dbReference type="InterPro" id="IPR046960">
    <property type="entry name" value="PPR_At4g14850-like_plant"/>
</dbReference>
<evidence type="ECO:0000313" key="5">
    <source>
        <dbReference type="EMBL" id="WVZ16090.1"/>
    </source>
</evidence>
<gene>
    <name evidence="5" type="ORF">V8G54_009072</name>
</gene>
<keyword evidence="6" id="KW-1185">Reference proteome</keyword>
<sequence length="841" mass="95054">MVVCLGSSSHQPWASPIPTLSKCTTAEHVNQLHARIITTGFIKNPSFTTRLVLSFISSPHEPLVEFARYVFFKHHAFCHPHDDPFLWNAVIRSHSNGCDPRRALVLLRLMLENGVCLDAYTLSLAMKACGKVGLVREGMQVCGLLWKMNFGSDVFLQNCLIGLFVRWGCVELARQVFDRMPNRDIVSYNSMIGGYVKYGAVDRARELFDDMEERNLITWNSMIGGYVRWEEGLGFAWSLFVKMLERDLVSWNTMIGGCVKHGRVEDARKLFDEMPERDTVSWVTMIDGYAKSGDVLAARRLFDEMPRRDVISCNSMMAGYVQNGYCVEALKIFHDMKRAANVFPDDTTLLIVLTAFAQLGHVEDGVVIHHYLMKKGYSLNGKLGVALIDMYSKCGSIENAVSVFENIEQKCVDHWNALIGGLAIHGMGEMAFDFLMEMGRVSVIPDDITFIGVLSACRHAGMLKEGMICFEIMQKVYKLEPKVQHYGCMVDLLSRAGHVEEARKLIEEMPVEPNDVIWKALLSACQIYENFSIGKPIAQQLTQLYSCSPSSYVLLSNIYASLGMWDNVKRVRTEMKERHLKKIPGCSWIELGGTVHQFSYSVICVVLGSGVILRDSLNCSAEKCHWKQDSPYTESPWYDLFHHWRSWCCVPNLGTYQLVRPAGSSNGERRSSRELEGRVVAVEGQVEAVEIALAETKADTVFLRHETRALRQNYEAMRQDIQAILKILGDRKQDQHRPCRDGSESSVNDNEEGPEGDRGRRGVGFQYSKEANYGIGLVERRSFSRCRRALGIRFGGGTRDTVYEKLSVIRQIEAVEEYVREFDTSATKGNNRGCFSLYVAV</sequence>
<dbReference type="EMBL" id="CP144698">
    <property type="protein sequence ID" value="WVZ16090.1"/>
    <property type="molecule type" value="Genomic_DNA"/>
</dbReference>
<comment type="similarity">
    <text evidence="2">Belongs to the PPR family. PCMP-E subfamily.</text>
</comment>
<dbReference type="GO" id="GO:0003723">
    <property type="term" value="F:RNA binding"/>
    <property type="evidence" value="ECO:0007669"/>
    <property type="project" value="InterPro"/>
</dbReference>
<dbReference type="PANTHER" id="PTHR47926:SF456">
    <property type="entry name" value="PENTATRICOPEPTIDE REPEAT-CONTAINING PROTEIN ELI1, CHLOROPLASTIC"/>
    <property type="match status" value="1"/>
</dbReference>
<dbReference type="Pfam" id="PF20431">
    <property type="entry name" value="E_motif"/>
    <property type="match status" value="1"/>
</dbReference>
<evidence type="ECO:0000256" key="1">
    <source>
        <dbReference type="ARBA" id="ARBA00022737"/>
    </source>
</evidence>
<reference evidence="5 6" key="1">
    <citation type="journal article" date="2023" name="Life. Sci Alliance">
        <title>Evolutionary insights into 3D genome organization and epigenetic landscape of Vigna mungo.</title>
        <authorList>
            <person name="Junaid A."/>
            <person name="Singh B."/>
            <person name="Bhatia S."/>
        </authorList>
    </citation>
    <scope>NUCLEOTIDE SEQUENCE [LARGE SCALE GENOMIC DNA]</scope>
    <source>
        <strain evidence="5">Urdbean</strain>
    </source>
</reference>
<evidence type="ECO:0000313" key="6">
    <source>
        <dbReference type="Proteomes" id="UP001374535"/>
    </source>
</evidence>
<name>A0AAQ3NVF1_VIGMU</name>
<feature type="region of interest" description="Disordered" evidence="4">
    <location>
        <begin position="732"/>
        <end position="763"/>
    </location>
</feature>
<dbReference type="PROSITE" id="PS51375">
    <property type="entry name" value="PPR"/>
    <property type="match status" value="4"/>
</dbReference>